<dbReference type="Proteomes" id="UP000059672">
    <property type="component" value="Chromosome"/>
</dbReference>
<comment type="similarity">
    <text evidence="1 2">Belongs to the UPF0301 (AlgH) family.</text>
</comment>
<dbReference type="InterPro" id="IPR003774">
    <property type="entry name" value="AlgH-like"/>
</dbReference>
<evidence type="ECO:0000256" key="1">
    <source>
        <dbReference type="ARBA" id="ARBA00009600"/>
    </source>
</evidence>
<accession>A0A109RMZ9</accession>
<proteinExistence type="inferred from homology"/>
<evidence type="ECO:0000256" key="2">
    <source>
        <dbReference type="HAMAP-Rule" id="MF_00758"/>
    </source>
</evidence>
<organism evidence="3 4">
    <name type="scientific">Lutibacter profundi</name>
    <dbReference type="NCBI Taxonomy" id="1622118"/>
    <lineage>
        <taxon>Bacteria</taxon>
        <taxon>Pseudomonadati</taxon>
        <taxon>Bacteroidota</taxon>
        <taxon>Flavobacteriia</taxon>
        <taxon>Flavobacteriales</taxon>
        <taxon>Flavobacteriaceae</taxon>
        <taxon>Lutibacter</taxon>
    </lineage>
</organism>
<dbReference type="EMBL" id="CP013355">
    <property type="protein sequence ID" value="AMC09895.1"/>
    <property type="molecule type" value="Genomic_DNA"/>
</dbReference>
<name>A0A109RMZ9_9FLAO</name>
<gene>
    <name evidence="3" type="ORF">Lupro_00870</name>
</gene>
<dbReference type="HAMAP" id="MF_00758">
    <property type="entry name" value="UPF0301"/>
    <property type="match status" value="1"/>
</dbReference>
<dbReference type="Gene3D" id="3.40.1740.10">
    <property type="entry name" value="VC0467-like"/>
    <property type="match status" value="1"/>
</dbReference>
<dbReference type="GO" id="GO:0005829">
    <property type="term" value="C:cytosol"/>
    <property type="evidence" value="ECO:0007669"/>
    <property type="project" value="TreeGrafter"/>
</dbReference>
<evidence type="ECO:0000313" key="4">
    <source>
        <dbReference type="Proteomes" id="UP000059672"/>
    </source>
</evidence>
<protein>
    <recommendedName>
        <fullName evidence="2">UPF0301 protein Lupro_00870</fullName>
    </recommendedName>
</protein>
<dbReference type="STRING" id="1622118.Lupro_00870"/>
<reference evidence="3 4" key="2">
    <citation type="journal article" date="2016" name="Int. J. Syst. Evol. Microbiol.">
        <title>Lutibacter profundi sp. nov., isolated from a deep-sea hydrothermal system on the Arctic Mid-Ocean Ridge and emended description of the genus Lutibacter.</title>
        <authorList>
            <person name="Le Moine Bauer S."/>
            <person name="Roalkvam I."/>
            <person name="Steen I.H."/>
            <person name="Dahle H."/>
        </authorList>
    </citation>
    <scope>NUCLEOTIDE SEQUENCE [LARGE SCALE GENOMIC DNA]</scope>
    <source>
        <strain evidence="3 4">LP1</strain>
    </source>
</reference>
<dbReference type="PANTHER" id="PTHR30327:SF1">
    <property type="entry name" value="UPF0301 PROTEIN YQGE"/>
    <property type="match status" value="1"/>
</dbReference>
<dbReference type="Pfam" id="PF02622">
    <property type="entry name" value="DUF179"/>
    <property type="match status" value="1"/>
</dbReference>
<dbReference type="OrthoDB" id="9807486at2"/>
<sequence length="185" mass="21307">MIELNPSKGRLLVSEPSILNDRAFNRSVVYLTEHNEDGYVGFILNKVTEFVLSDLIPTIKCDFTIYSGGPVEQENLYFIHKLPHLIPNSIKIDKDIYWGGDFDILSKLLNDKTIKSTDIRFFLGYSGWSVSQLNDELKESTWIVVDNKYPNLFTVKSNDLWKNQLLKFGGEYQIWANAPKNPELN</sequence>
<dbReference type="AlphaFoldDB" id="A0A109RMZ9"/>
<dbReference type="KEGG" id="lut:Lupro_00870"/>
<dbReference type="PANTHER" id="PTHR30327">
    <property type="entry name" value="UNCHARACTERIZED PROTEIN YQGE"/>
    <property type="match status" value="1"/>
</dbReference>
<keyword evidence="4" id="KW-1185">Reference proteome</keyword>
<dbReference type="SUPFAM" id="SSF143456">
    <property type="entry name" value="VC0467-like"/>
    <property type="match status" value="1"/>
</dbReference>
<dbReference type="RefSeq" id="WP_068205613.1">
    <property type="nucleotide sequence ID" value="NZ_CP013355.1"/>
</dbReference>
<reference evidence="4" key="1">
    <citation type="submission" date="2015-12" db="EMBL/GenBank/DDBJ databases">
        <title>Complete genome sequence of Lutibacter profundus strain LP1.</title>
        <authorList>
            <person name="Wissuwa J."/>
            <person name="Le Moine Bauer S."/>
            <person name="Stokke R."/>
            <person name="Dahle H."/>
            <person name="Steen I.H."/>
        </authorList>
    </citation>
    <scope>NUCLEOTIDE SEQUENCE [LARGE SCALE GENOMIC DNA]</scope>
    <source>
        <strain evidence="4">LP1</strain>
    </source>
</reference>
<dbReference type="PATRIC" id="fig|1622118.3.peg.176"/>
<evidence type="ECO:0000313" key="3">
    <source>
        <dbReference type="EMBL" id="AMC09895.1"/>
    </source>
</evidence>